<keyword evidence="1" id="KW-0145">Chemotaxis</keyword>
<reference evidence="6 7" key="1">
    <citation type="submission" date="2019-06" db="EMBL/GenBank/DDBJ databases">
        <title>Draft genome sequences of 15 bacterial species constituting the stable defined intestinal microbiota of the GM15 gnotobiotic mouse model.</title>
        <authorList>
            <person name="Elie C."/>
            <person name="Mathieu A."/>
            <person name="Saliou A."/>
            <person name="Darnaud M."/>
            <person name="Leulier F."/>
            <person name="Tamellini A."/>
        </authorList>
    </citation>
    <scope>NUCLEOTIDE SEQUENCE [LARGE SCALE GENOMIC DNA]</scope>
    <source>
        <strain evidence="6 7">JM4-15</strain>
    </source>
</reference>
<evidence type="ECO:0000256" key="1">
    <source>
        <dbReference type="ARBA" id="ARBA00022500"/>
    </source>
</evidence>
<dbReference type="AlphaFoldDB" id="A0A845T8I0"/>
<dbReference type="PANTHER" id="PTHR43531">
    <property type="entry name" value="PROTEIN ICFG"/>
    <property type="match status" value="1"/>
</dbReference>
<feature type="transmembrane region" description="Helical" evidence="4">
    <location>
        <begin position="9"/>
        <end position="32"/>
    </location>
</feature>
<gene>
    <name evidence="6" type="ORF">FMM72_15690</name>
</gene>
<feature type="domain" description="Methyl-accepting transducer" evidence="5">
    <location>
        <begin position="430"/>
        <end position="659"/>
    </location>
</feature>
<comment type="caution">
    <text evidence="6">The sequence shown here is derived from an EMBL/GenBank/DDBJ whole genome shotgun (WGS) entry which is preliminary data.</text>
</comment>
<dbReference type="SMART" id="SM00283">
    <property type="entry name" value="MA"/>
    <property type="match status" value="1"/>
</dbReference>
<dbReference type="GO" id="GO:0007165">
    <property type="term" value="P:signal transduction"/>
    <property type="evidence" value="ECO:0007669"/>
    <property type="project" value="UniProtKB-KW"/>
</dbReference>
<keyword evidence="4" id="KW-0472">Membrane</keyword>
<dbReference type="InterPro" id="IPR004089">
    <property type="entry name" value="MCPsignal_dom"/>
</dbReference>
<dbReference type="InterPro" id="IPR051310">
    <property type="entry name" value="MCP_chemotaxis"/>
</dbReference>
<accession>A0A845T8I0</accession>
<organism evidence="6 7">
    <name type="scientific">Anaerotruncus colihominis</name>
    <dbReference type="NCBI Taxonomy" id="169435"/>
    <lineage>
        <taxon>Bacteria</taxon>
        <taxon>Bacillati</taxon>
        <taxon>Bacillota</taxon>
        <taxon>Clostridia</taxon>
        <taxon>Eubacteriales</taxon>
        <taxon>Oscillospiraceae</taxon>
        <taxon>Anaerotruncus</taxon>
    </lineage>
</organism>
<keyword evidence="4" id="KW-1133">Transmembrane helix</keyword>
<protein>
    <submittedName>
        <fullName evidence="6">Methyl-accepting chemotaxis protein</fullName>
    </submittedName>
</protein>
<dbReference type="GO" id="GO:0016020">
    <property type="term" value="C:membrane"/>
    <property type="evidence" value="ECO:0007669"/>
    <property type="project" value="InterPro"/>
</dbReference>
<sequence>MRLIENKKLAVRIGVIITSIILVGMLLLWLVVSTNAASIVKNDITNQMTDAVESRAAIIHEYVLSAEEYMTAFALGSEVRELLLNPDDPALLKQAQKYTEDFAAVKDVFEGLYIATPTTHVLTHTSQGAVGMTTRSGESLKTFQDTILSQRELTNLGIMKSPGTGSMILSMYYPVFEGEKCIGYVGAGVYASHLMDSLLNLDIKGLPGSEYVFLNVDTGVYLYHENDELLNTETTDAGYQEIIRRIQAEGGTEAGTYSYRDENGVRQLVVYKYLEDRGWVFMVRDHATEVYGSVTTIRVLVGVLCAVVVAAVILVTLLILRREGRDLMMVEQAIGRLGELNLSADQELEVFYGRSDEIGIIAQTTHHVCGCLRKTIDDVGRILGEIANGNLTVDVLENESYYIGDFKALFISLQSIHTNLLNVIRDISQVAGQVDASAERVSSSAQVLAQGAAEQSTSVDGLAANVNAITAQLQTSTVRCSSASDLVGRAAGYAAEADVKMEQLTAATRNIDQSSSQIGTINKTIGDIAFQTNILALNAAVEAARAGSAGKGFSVVADEVRNLAAKSAEAAQNTNVLISQSIESVKSGTESTDMAVSAMHVINDCVESIKELMDEIATASVEQSEMIASVENGIREISAVVQTNSAAAEKSAAVSKELSQQARALNSLIGRFRIQQTAGQTLHTEVWAD</sequence>
<keyword evidence="3" id="KW-0807">Transducer</keyword>
<dbReference type="Pfam" id="PF00015">
    <property type="entry name" value="MCPsignal"/>
    <property type="match status" value="1"/>
</dbReference>
<dbReference type="SUPFAM" id="SSF58104">
    <property type="entry name" value="Methyl-accepting chemotaxis protein (MCP) signaling domain"/>
    <property type="match status" value="1"/>
</dbReference>
<evidence type="ECO:0000256" key="3">
    <source>
        <dbReference type="PROSITE-ProRule" id="PRU00284"/>
    </source>
</evidence>
<evidence type="ECO:0000313" key="6">
    <source>
        <dbReference type="EMBL" id="NDO40641.1"/>
    </source>
</evidence>
<dbReference type="EMBL" id="VIQT01000022">
    <property type="protein sequence ID" value="NDO40641.1"/>
    <property type="molecule type" value="Genomic_DNA"/>
</dbReference>
<name>A0A845T8I0_9FIRM</name>
<dbReference type="InterPro" id="IPR004090">
    <property type="entry name" value="Chemotax_Me-accpt_rcpt"/>
</dbReference>
<dbReference type="GO" id="GO:0006935">
    <property type="term" value="P:chemotaxis"/>
    <property type="evidence" value="ECO:0007669"/>
    <property type="project" value="UniProtKB-KW"/>
</dbReference>
<dbReference type="CDD" id="cd11386">
    <property type="entry name" value="MCP_signal"/>
    <property type="match status" value="1"/>
</dbReference>
<evidence type="ECO:0000256" key="2">
    <source>
        <dbReference type="ARBA" id="ARBA00029447"/>
    </source>
</evidence>
<evidence type="ECO:0000313" key="7">
    <source>
        <dbReference type="Proteomes" id="UP000462501"/>
    </source>
</evidence>
<dbReference type="PRINTS" id="PR00260">
    <property type="entry name" value="CHEMTRNSDUCR"/>
</dbReference>
<dbReference type="GO" id="GO:0004888">
    <property type="term" value="F:transmembrane signaling receptor activity"/>
    <property type="evidence" value="ECO:0007669"/>
    <property type="project" value="InterPro"/>
</dbReference>
<proteinExistence type="inferred from homology"/>
<dbReference type="PROSITE" id="PS50111">
    <property type="entry name" value="CHEMOTAXIS_TRANSDUC_2"/>
    <property type="match status" value="1"/>
</dbReference>
<dbReference type="InterPro" id="IPR029151">
    <property type="entry name" value="Sensor-like_sf"/>
</dbReference>
<evidence type="ECO:0000259" key="5">
    <source>
        <dbReference type="PROSITE" id="PS50111"/>
    </source>
</evidence>
<dbReference type="Proteomes" id="UP000462501">
    <property type="component" value="Unassembled WGS sequence"/>
</dbReference>
<dbReference type="PANTHER" id="PTHR43531:SF11">
    <property type="entry name" value="METHYL-ACCEPTING CHEMOTAXIS PROTEIN 3"/>
    <property type="match status" value="1"/>
</dbReference>
<dbReference type="Gene3D" id="1.10.287.950">
    <property type="entry name" value="Methyl-accepting chemotaxis protein"/>
    <property type="match status" value="1"/>
</dbReference>
<evidence type="ECO:0000256" key="4">
    <source>
        <dbReference type="SAM" id="Phobius"/>
    </source>
</evidence>
<dbReference type="Gene3D" id="3.30.450.20">
    <property type="entry name" value="PAS domain"/>
    <property type="match status" value="1"/>
</dbReference>
<keyword evidence="4" id="KW-0812">Transmembrane</keyword>
<comment type="similarity">
    <text evidence="2">Belongs to the methyl-accepting chemotaxis (MCP) protein family.</text>
</comment>
<feature type="transmembrane region" description="Helical" evidence="4">
    <location>
        <begin position="299"/>
        <end position="320"/>
    </location>
</feature>
<dbReference type="SUPFAM" id="SSF103190">
    <property type="entry name" value="Sensory domain-like"/>
    <property type="match status" value="1"/>
</dbReference>
<dbReference type="CDD" id="cd18774">
    <property type="entry name" value="PDC2_HK_sensor"/>
    <property type="match status" value="1"/>
</dbReference>
<dbReference type="RefSeq" id="WP_162221953.1">
    <property type="nucleotide sequence ID" value="NZ_JANJZM010000010.1"/>
</dbReference>